<feature type="chain" id="PRO_5009974282" description="Water stress and hypersensitive response domain-containing protein" evidence="1">
    <location>
        <begin position="20"/>
        <end position="164"/>
    </location>
</feature>
<dbReference type="InterPro" id="IPR004864">
    <property type="entry name" value="LEA_2"/>
</dbReference>
<proteinExistence type="predicted"/>
<dbReference type="GO" id="GO:0009269">
    <property type="term" value="P:response to desiccation"/>
    <property type="evidence" value="ECO:0007669"/>
    <property type="project" value="InterPro"/>
</dbReference>
<dbReference type="KEGG" id="dra:DR_1372"/>
<dbReference type="SMR" id="Q9RUL2"/>
<dbReference type="SUPFAM" id="SSF117070">
    <property type="entry name" value="LEA14-like"/>
    <property type="match status" value="1"/>
</dbReference>
<dbReference type="InParanoid" id="Q9RUL2"/>
<dbReference type="STRING" id="243230.DR_1372"/>
<name>Q9RUL2_DEIRA</name>
<dbReference type="GeneID" id="69517617"/>
<evidence type="ECO:0000256" key="1">
    <source>
        <dbReference type="SAM" id="SignalP"/>
    </source>
</evidence>
<dbReference type="PIR" id="E75403">
    <property type="entry name" value="E75403"/>
</dbReference>
<sequence>MKKMAFAAIALGLVACAPAQQQRLVYPPTVEVERIQLTSFSLPAPGRAAVAGVRLELNVDNPNPLPVRLVQLAGVLVLDGQEAGTVTVPDIRLPGQGRARQVAQLTLPVTFKTATTFLNIARGQEVSYRLDGTLTADLGPLGQPTFGPFTLTQGVWKQAPLSVF</sequence>
<reference evidence="3 4" key="1">
    <citation type="journal article" date="1999" name="Science">
        <title>Genome sequence of the radioresistant bacterium Deinococcus radiodurans R1.</title>
        <authorList>
            <person name="White O."/>
            <person name="Eisen J.A."/>
            <person name="Heidelberg J.F."/>
            <person name="Hickey E.K."/>
            <person name="Peterson J.D."/>
            <person name="Dodson R.J."/>
            <person name="Haft D.H."/>
            <person name="Gwinn M.L."/>
            <person name="Nelson W.C."/>
            <person name="Richardson D.L."/>
            <person name="Moffat K.S."/>
            <person name="Qin H."/>
            <person name="Jiang L."/>
            <person name="Pamphile W."/>
            <person name="Crosby M."/>
            <person name="Shen M."/>
            <person name="Vamathevan J.J."/>
            <person name="Lam P."/>
            <person name="McDonald L."/>
            <person name="Utterback T."/>
            <person name="Zalewski C."/>
            <person name="Makarova K.S."/>
            <person name="Aravind L."/>
            <person name="Daly M.J."/>
            <person name="Minton K.W."/>
            <person name="Fleischmann R.D."/>
            <person name="Ketchum K.A."/>
            <person name="Nelson K.E."/>
            <person name="Salzberg S."/>
            <person name="Smith H.O."/>
            <person name="Venter J.C."/>
            <person name="Fraser C.M."/>
        </authorList>
    </citation>
    <scope>NUCLEOTIDE SEQUENCE [LARGE SCALE GENOMIC DNA]</scope>
    <source>
        <strain evidence="4">ATCC 13939 / DSM 20539 / JCM 16871 / LMG 4051 / NBRC 15346 / NCIMB 9279 / R1 / VKM B-1422</strain>
    </source>
</reference>
<dbReference type="SMART" id="SM00769">
    <property type="entry name" value="WHy"/>
    <property type="match status" value="1"/>
</dbReference>
<evidence type="ECO:0000313" key="3">
    <source>
        <dbReference type="EMBL" id="AAF10950.1"/>
    </source>
</evidence>
<dbReference type="HOGENOM" id="CLU_1616302_0_0_0"/>
<dbReference type="InterPro" id="IPR013990">
    <property type="entry name" value="WHy-dom"/>
</dbReference>
<keyword evidence="1" id="KW-0732">Signal</keyword>
<protein>
    <recommendedName>
        <fullName evidence="2">Water stress and hypersensitive response domain-containing protein</fullName>
    </recommendedName>
</protein>
<dbReference type="PaxDb" id="243230-DR_1372"/>
<organism evidence="3 4">
    <name type="scientific">Deinococcus radiodurans (strain ATCC 13939 / DSM 20539 / JCM 16871 / CCUG 27074 / LMG 4051 / NBRC 15346 / NCIMB 9279 / VKM B-1422 / R1)</name>
    <dbReference type="NCBI Taxonomy" id="243230"/>
    <lineage>
        <taxon>Bacteria</taxon>
        <taxon>Thermotogati</taxon>
        <taxon>Deinococcota</taxon>
        <taxon>Deinococci</taxon>
        <taxon>Deinococcales</taxon>
        <taxon>Deinococcaceae</taxon>
        <taxon>Deinococcus</taxon>
    </lineage>
</organism>
<evidence type="ECO:0000313" key="4">
    <source>
        <dbReference type="Proteomes" id="UP000002524"/>
    </source>
</evidence>
<dbReference type="EMBL" id="AE000513">
    <property type="protein sequence ID" value="AAF10950.1"/>
    <property type="molecule type" value="Genomic_DNA"/>
</dbReference>
<dbReference type="RefSeq" id="WP_010888013.1">
    <property type="nucleotide sequence ID" value="NC_001263.1"/>
</dbReference>
<dbReference type="Gene3D" id="2.60.40.1820">
    <property type="match status" value="1"/>
</dbReference>
<dbReference type="OrthoDB" id="67962at2"/>
<dbReference type="Proteomes" id="UP000002524">
    <property type="component" value="Chromosome 1"/>
</dbReference>
<accession>Q9RUL2</accession>
<dbReference type="PATRIC" id="fig|243230.17.peg.1569"/>
<keyword evidence="4" id="KW-1185">Reference proteome</keyword>
<evidence type="ECO:0000259" key="2">
    <source>
        <dbReference type="SMART" id="SM00769"/>
    </source>
</evidence>
<feature type="signal peptide" evidence="1">
    <location>
        <begin position="1"/>
        <end position="19"/>
    </location>
</feature>
<dbReference type="PROSITE" id="PS51257">
    <property type="entry name" value="PROKAR_LIPOPROTEIN"/>
    <property type="match status" value="1"/>
</dbReference>
<dbReference type="Pfam" id="PF03168">
    <property type="entry name" value="LEA_2"/>
    <property type="match status" value="1"/>
</dbReference>
<dbReference type="EnsemblBacteria" id="AAF10950">
    <property type="protein sequence ID" value="AAF10950"/>
    <property type="gene ID" value="DR_1372"/>
</dbReference>
<gene>
    <name evidence="3" type="ordered locus">DR_1372</name>
</gene>
<dbReference type="AlphaFoldDB" id="Q9RUL2"/>
<feature type="domain" description="Water stress and hypersensitive response" evidence="2">
    <location>
        <begin position="36"/>
        <end position="152"/>
    </location>
</feature>